<feature type="compositionally biased region" description="Gly residues" evidence="1">
    <location>
        <begin position="329"/>
        <end position="338"/>
    </location>
</feature>
<feature type="region of interest" description="Disordered" evidence="1">
    <location>
        <begin position="238"/>
        <end position="391"/>
    </location>
</feature>
<reference evidence="2" key="1">
    <citation type="journal article" date="2020" name="Stud. Mycol.">
        <title>101 Dothideomycetes genomes: a test case for predicting lifestyles and emergence of pathogens.</title>
        <authorList>
            <person name="Haridas S."/>
            <person name="Albert R."/>
            <person name="Binder M."/>
            <person name="Bloem J."/>
            <person name="Labutti K."/>
            <person name="Salamov A."/>
            <person name="Andreopoulos B."/>
            <person name="Baker S."/>
            <person name="Barry K."/>
            <person name="Bills G."/>
            <person name="Bluhm B."/>
            <person name="Cannon C."/>
            <person name="Castanera R."/>
            <person name="Culley D."/>
            <person name="Daum C."/>
            <person name="Ezra D."/>
            <person name="Gonzalez J."/>
            <person name="Henrissat B."/>
            <person name="Kuo A."/>
            <person name="Liang C."/>
            <person name="Lipzen A."/>
            <person name="Lutzoni F."/>
            <person name="Magnuson J."/>
            <person name="Mondo S."/>
            <person name="Nolan M."/>
            <person name="Ohm R."/>
            <person name="Pangilinan J."/>
            <person name="Park H.-J."/>
            <person name="Ramirez L."/>
            <person name="Alfaro M."/>
            <person name="Sun H."/>
            <person name="Tritt A."/>
            <person name="Yoshinaga Y."/>
            <person name="Zwiers L.-H."/>
            <person name="Turgeon B."/>
            <person name="Goodwin S."/>
            <person name="Spatafora J."/>
            <person name="Crous P."/>
            <person name="Grigoriev I."/>
        </authorList>
    </citation>
    <scope>NUCLEOTIDE SEQUENCE</scope>
    <source>
        <strain evidence="2">Tuck. ex Michener</strain>
    </source>
</reference>
<feature type="compositionally biased region" description="Low complexity" evidence="1">
    <location>
        <begin position="339"/>
        <end position="350"/>
    </location>
</feature>
<dbReference type="OrthoDB" id="3944128at2759"/>
<dbReference type="AlphaFoldDB" id="A0A6A6H4H6"/>
<evidence type="ECO:0000313" key="3">
    <source>
        <dbReference type="Proteomes" id="UP000800092"/>
    </source>
</evidence>
<organism evidence="2 3">
    <name type="scientific">Viridothelium virens</name>
    <name type="common">Speckled blister lichen</name>
    <name type="synonym">Trypethelium virens</name>
    <dbReference type="NCBI Taxonomy" id="1048519"/>
    <lineage>
        <taxon>Eukaryota</taxon>
        <taxon>Fungi</taxon>
        <taxon>Dikarya</taxon>
        <taxon>Ascomycota</taxon>
        <taxon>Pezizomycotina</taxon>
        <taxon>Dothideomycetes</taxon>
        <taxon>Dothideomycetes incertae sedis</taxon>
        <taxon>Trypetheliales</taxon>
        <taxon>Trypetheliaceae</taxon>
        <taxon>Viridothelium</taxon>
    </lineage>
</organism>
<evidence type="ECO:0000256" key="1">
    <source>
        <dbReference type="SAM" id="MobiDB-lite"/>
    </source>
</evidence>
<sequence>MQSPVCSYSSQDCTTLQSLWTFSSLCLSPPPCTVTASSTPYNPCQGCTVTLPLIRLFYFGVTTSGDFCGSPHEETDTVVTPSANGPPATVQAFGTAFTSGYAYVSYSGFQVNGYLGQCGASQPAGFIPLPSSSISSYRGFDPVQSQPPHQYPFNYGDLRPNEVPFDAWAAQPSCDSENYPRLFQNCSVIDDAIYNPALVYPSQILDLDPQWAQCETKWEGLYDPPYLLTMAASAAVPGPNPTPNIPSTPEAATPGSNAGGFPGPTALPEESGSGAGSGSSPEPAPASNSNPGGGIASILASGAGSRSAGQSAATNPGGPIASIIVSGGPAPGAGGGSESSGRSSGGVPAPGSGGGSHSSGRSTGGGLPLGTSPGIAASAGAQTGTAPPHSIGSITIVGTSVGTSASTSASATTSAALPTPASGAEKVKMAADKALTTTLLSIVMFGMGLLII</sequence>
<feature type="compositionally biased region" description="Gly residues" evidence="1">
    <location>
        <begin position="351"/>
        <end position="368"/>
    </location>
</feature>
<evidence type="ECO:0000313" key="2">
    <source>
        <dbReference type="EMBL" id="KAF2233014.1"/>
    </source>
</evidence>
<dbReference type="EMBL" id="ML991810">
    <property type="protein sequence ID" value="KAF2233014.1"/>
    <property type="molecule type" value="Genomic_DNA"/>
</dbReference>
<proteinExistence type="predicted"/>
<gene>
    <name evidence="2" type="ORF">EV356DRAFT_548890</name>
</gene>
<dbReference type="Proteomes" id="UP000800092">
    <property type="component" value="Unassembled WGS sequence"/>
</dbReference>
<accession>A0A6A6H4H6</accession>
<feature type="compositionally biased region" description="Low complexity" evidence="1">
    <location>
        <begin position="268"/>
        <end position="313"/>
    </location>
</feature>
<name>A0A6A6H4H6_VIRVR</name>
<keyword evidence="3" id="KW-1185">Reference proteome</keyword>
<protein>
    <submittedName>
        <fullName evidence="2">Uncharacterized protein</fullName>
    </submittedName>
</protein>